<dbReference type="InterPro" id="IPR004094">
    <property type="entry name" value="Antistasin-like"/>
</dbReference>
<keyword evidence="6" id="KW-1185">Reference proteome</keyword>
<keyword evidence="2" id="KW-0722">Serine protease inhibitor</keyword>
<evidence type="ECO:0000259" key="4">
    <source>
        <dbReference type="PROSITE" id="PS51252"/>
    </source>
</evidence>
<feature type="signal peptide" evidence="3">
    <location>
        <begin position="1"/>
        <end position="22"/>
    </location>
</feature>
<dbReference type="InterPro" id="IPR011061">
    <property type="entry name" value="Hirudin/antistatin"/>
</dbReference>
<evidence type="ECO:0000256" key="3">
    <source>
        <dbReference type="SAM" id="SignalP"/>
    </source>
</evidence>
<keyword evidence="3" id="KW-0732">Signal</keyword>
<accession>A0A3S1A1R2</accession>
<dbReference type="EMBL" id="RQTK01000084">
    <property type="protein sequence ID" value="RUS88382.1"/>
    <property type="molecule type" value="Genomic_DNA"/>
</dbReference>
<name>A0A3S1A1R2_ELYCH</name>
<dbReference type="Proteomes" id="UP000271974">
    <property type="component" value="Unassembled WGS sequence"/>
</dbReference>
<dbReference type="SUPFAM" id="SSF57262">
    <property type="entry name" value="Leech antihemostatic proteins"/>
    <property type="match status" value="2"/>
</dbReference>
<feature type="chain" id="PRO_5018560147" description="Antistasin-like domain-containing protein" evidence="3">
    <location>
        <begin position="23"/>
        <end position="186"/>
    </location>
</feature>
<comment type="caution">
    <text evidence="5">The sequence shown here is derived from an EMBL/GenBank/DDBJ whole genome shotgun (WGS) entry which is preliminary data.</text>
</comment>
<protein>
    <recommendedName>
        <fullName evidence="4">Antistasin-like domain-containing protein</fullName>
    </recommendedName>
</protein>
<dbReference type="PROSITE" id="PS51252">
    <property type="entry name" value="ANTISTASIN"/>
    <property type="match status" value="2"/>
</dbReference>
<evidence type="ECO:0000313" key="5">
    <source>
        <dbReference type="EMBL" id="RUS88382.1"/>
    </source>
</evidence>
<feature type="domain" description="Antistasin-like" evidence="4">
    <location>
        <begin position="92"/>
        <end position="117"/>
    </location>
</feature>
<dbReference type="GO" id="GO:0004867">
    <property type="term" value="F:serine-type endopeptidase inhibitor activity"/>
    <property type="evidence" value="ECO:0007669"/>
    <property type="project" value="UniProtKB-KW"/>
</dbReference>
<dbReference type="OrthoDB" id="6038702at2759"/>
<dbReference type="Gene3D" id="2.10.22.10">
    <property type="entry name" value="Antistasin, domain 1"/>
    <property type="match status" value="2"/>
</dbReference>
<proteinExistence type="predicted"/>
<reference evidence="5 6" key="1">
    <citation type="submission" date="2019-01" db="EMBL/GenBank/DDBJ databases">
        <title>A draft genome assembly of the solar-powered sea slug Elysia chlorotica.</title>
        <authorList>
            <person name="Cai H."/>
            <person name="Li Q."/>
            <person name="Fang X."/>
            <person name="Li J."/>
            <person name="Curtis N.E."/>
            <person name="Altenburger A."/>
            <person name="Shibata T."/>
            <person name="Feng M."/>
            <person name="Maeda T."/>
            <person name="Schwartz J.A."/>
            <person name="Shigenobu S."/>
            <person name="Lundholm N."/>
            <person name="Nishiyama T."/>
            <person name="Yang H."/>
            <person name="Hasebe M."/>
            <person name="Li S."/>
            <person name="Pierce S.K."/>
            <person name="Wang J."/>
        </authorList>
    </citation>
    <scope>NUCLEOTIDE SEQUENCE [LARGE SCALE GENOMIC DNA]</scope>
    <source>
        <strain evidence="5">EC2010</strain>
        <tissue evidence="5">Whole organism of an adult</tissue>
    </source>
</reference>
<organism evidence="5 6">
    <name type="scientific">Elysia chlorotica</name>
    <name type="common">Eastern emerald elysia</name>
    <name type="synonym">Sea slug</name>
    <dbReference type="NCBI Taxonomy" id="188477"/>
    <lineage>
        <taxon>Eukaryota</taxon>
        <taxon>Metazoa</taxon>
        <taxon>Spiralia</taxon>
        <taxon>Lophotrochozoa</taxon>
        <taxon>Mollusca</taxon>
        <taxon>Gastropoda</taxon>
        <taxon>Heterobranchia</taxon>
        <taxon>Euthyneura</taxon>
        <taxon>Panpulmonata</taxon>
        <taxon>Sacoglossa</taxon>
        <taxon>Placobranchoidea</taxon>
        <taxon>Plakobranchidae</taxon>
        <taxon>Elysia</taxon>
    </lineage>
</organism>
<dbReference type="AlphaFoldDB" id="A0A3S1A1R2"/>
<evidence type="ECO:0000313" key="6">
    <source>
        <dbReference type="Proteomes" id="UP000271974"/>
    </source>
</evidence>
<sequence>MDFKLYHLALIAVLCSLKYSEGYQVAARQCIVPVCAPPPANCFYQSDADECPTCNLVCNPAGCSALRCARPCYNGYIKDDKGCNTCECRPGCYQKPCPFECPHGTYLDRAGCPTCQCKPQPLACHRDVAPLCTRGVCPHVCACEPYCYPSPNDGGLRTGNTVNDFWNMILLRVLSSQRKPNGPSFF</sequence>
<gene>
    <name evidence="5" type="ORF">EGW08_003838</name>
</gene>
<feature type="domain" description="Antistasin-like" evidence="4">
    <location>
        <begin position="63"/>
        <end position="88"/>
    </location>
</feature>
<dbReference type="Pfam" id="PF02822">
    <property type="entry name" value="Antistasin"/>
    <property type="match status" value="1"/>
</dbReference>
<evidence type="ECO:0000256" key="2">
    <source>
        <dbReference type="ARBA" id="ARBA00022900"/>
    </source>
</evidence>
<keyword evidence="1" id="KW-0646">Protease inhibitor</keyword>
<evidence type="ECO:0000256" key="1">
    <source>
        <dbReference type="ARBA" id="ARBA00022690"/>
    </source>
</evidence>